<dbReference type="AlphaFoldDB" id="A0A7H0IH33"/>
<dbReference type="RefSeq" id="WP_187749056.1">
    <property type="nucleotide sequence ID" value="NZ_CP060828.1"/>
</dbReference>
<dbReference type="EMBL" id="CP060828">
    <property type="protein sequence ID" value="QNP72099.1"/>
    <property type="molecule type" value="Genomic_DNA"/>
</dbReference>
<keyword evidence="4" id="KW-1185">Reference proteome</keyword>
<feature type="transmembrane region" description="Helical" evidence="2">
    <location>
        <begin position="40"/>
        <end position="57"/>
    </location>
</feature>
<accession>A0A7H0IH33</accession>
<proteinExistence type="predicted"/>
<evidence type="ECO:0000256" key="1">
    <source>
        <dbReference type="SAM" id="MobiDB-lite"/>
    </source>
</evidence>
<keyword evidence="2" id="KW-1133">Transmembrane helix</keyword>
<organism evidence="3 4">
    <name type="scientific">Streptomyces roseirectus</name>
    <dbReference type="NCBI Taxonomy" id="2768066"/>
    <lineage>
        <taxon>Bacteria</taxon>
        <taxon>Bacillati</taxon>
        <taxon>Actinomycetota</taxon>
        <taxon>Actinomycetes</taxon>
        <taxon>Kitasatosporales</taxon>
        <taxon>Streptomycetaceae</taxon>
        <taxon>Streptomyces</taxon>
    </lineage>
</organism>
<reference evidence="3 4" key="1">
    <citation type="submission" date="2020-08" db="EMBL/GenBank/DDBJ databases">
        <title>A novel species.</title>
        <authorList>
            <person name="Gao J."/>
        </authorList>
    </citation>
    <scope>NUCLEOTIDE SEQUENCE [LARGE SCALE GENOMIC DNA]</scope>
    <source>
        <strain evidence="3 4">CRXT-G-22</strain>
    </source>
</reference>
<keyword evidence="2" id="KW-0472">Membrane</keyword>
<sequence length="274" mass="29521">MAGDVRSSVEGGEFHGPVVQAGDIGSVVVHPPRRVRKRHLALGAAFLAALTLTGVYLSRGGQEETRLGANVETTAWKCEDSAVVPGLRIGADGMAPMQEFPKGGIRASGKLSVVLQGSGEEELTLTGARVRIVARRPPAHGTHIVNPCGSEVSPRVFDLDLDRPAPRLVPAEVTGGPPEEKGSRPISDWPYAVKRGDSEYLVIQPRSRRYDTEFRILLDWTTGARKGVLTLDDHGRPFRVTATTAADPTCVAGRPDRETFYWLMPANSPLCPKS</sequence>
<feature type="region of interest" description="Disordered" evidence="1">
    <location>
        <begin position="168"/>
        <end position="188"/>
    </location>
</feature>
<dbReference type="KEGG" id="sroi:IAG44_23570"/>
<keyword evidence="2" id="KW-0812">Transmembrane</keyword>
<evidence type="ECO:0000313" key="3">
    <source>
        <dbReference type="EMBL" id="QNP72099.1"/>
    </source>
</evidence>
<evidence type="ECO:0000313" key="4">
    <source>
        <dbReference type="Proteomes" id="UP000516052"/>
    </source>
</evidence>
<evidence type="ECO:0000256" key="2">
    <source>
        <dbReference type="SAM" id="Phobius"/>
    </source>
</evidence>
<gene>
    <name evidence="3" type="ORF">IAG44_23570</name>
</gene>
<protein>
    <submittedName>
        <fullName evidence="3">Uncharacterized protein</fullName>
    </submittedName>
</protein>
<name>A0A7H0IH33_9ACTN</name>
<dbReference type="Proteomes" id="UP000516052">
    <property type="component" value="Chromosome"/>
</dbReference>